<comment type="caution">
    <text evidence="2">The sequence shown here is derived from an EMBL/GenBank/DDBJ whole genome shotgun (WGS) entry which is preliminary data.</text>
</comment>
<gene>
    <name evidence="2" type="ORF">BC936DRAFT_138518</name>
</gene>
<feature type="compositionally biased region" description="Pro residues" evidence="1">
    <location>
        <begin position="99"/>
        <end position="109"/>
    </location>
</feature>
<protein>
    <submittedName>
        <fullName evidence="2">Uncharacterized protein</fullName>
    </submittedName>
</protein>
<organism evidence="2 3">
    <name type="scientific">Jimgerdemannia flammicorona</name>
    <dbReference type="NCBI Taxonomy" id="994334"/>
    <lineage>
        <taxon>Eukaryota</taxon>
        <taxon>Fungi</taxon>
        <taxon>Fungi incertae sedis</taxon>
        <taxon>Mucoromycota</taxon>
        <taxon>Mucoromycotina</taxon>
        <taxon>Endogonomycetes</taxon>
        <taxon>Endogonales</taxon>
        <taxon>Endogonaceae</taxon>
        <taxon>Jimgerdemannia</taxon>
    </lineage>
</organism>
<name>A0A433DIA2_9FUNG</name>
<sequence length="125" mass="14129">MPHHPRRTFTNPHKKCVPKRSIFHPIPFPPTLDVGLHLHWLRLRFLLELGPISEVICVGNHSHTVHAKVSNTPKPKLRDPNSPSPHALKSHPRRRRHPSCPPTSDPAGPPRVRSNLVRARGESAK</sequence>
<evidence type="ECO:0000313" key="2">
    <source>
        <dbReference type="EMBL" id="RUP50588.1"/>
    </source>
</evidence>
<proteinExistence type="predicted"/>
<dbReference type="Proteomes" id="UP000268093">
    <property type="component" value="Unassembled WGS sequence"/>
</dbReference>
<reference evidence="2 3" key="1">
    <citation type="journal article" date="2018" name="New Phytol.">
        <title>Phylogenomics of Endogonaceae and evolution of mycorrhizas within Mucoromycota.</title>
        <authorList>
            <person name="Chang Y."/>
            <person name="Desiro A."/>
            <person name="Na H."/>
            <person name="Sandor L."/>
            <person name="Lipzen A."/>
            <person name="Clum A."/>
            <person name="Barry K."/>
            <person name="Grigoriev I.V."/>
            <person name="Martin F.M."/>
            <person name="Stajich J.E."/>
            <person name="Smith M.E."/>
            <person name="Bonito G."/>
            <person name="Spatafora J.W."/>
        </authorList>
    </citation>
    <scope>NUCLEOTIDE SEQUENCE [LARGE SCALE GENOMIC DNA]</scope>
    <source>
        <strain evidence="2 3">GMNB39</strain>
    </source>
</reference>
<accession>A0A433DIA2</accession>
<evidence type="ECO:0000313" key="3">
    <source>
        <dbReference type="Proteomes" id="UP000268093"/>
    </source>
</evidence>
<keyword evidence="3" id="KW-1185">Reference proteome</keyword>
<dbReference type="EMBL" id="RBNI01001329">
    <property type="protein sequence ID" value="RUP50588.1"/>
    <property type="molecule type" value="Genomic_DNA"/>
</dbReference>
<feature type="compositionally biased region" description="Basic residues" evidence="1">
    <location>
        <begin position="88"/>
        <end position="98"/>
    </location>
</feature>
<feature type="region of interest" description="Disordered" evidence="1">
    <location>
        <begin position="65"/>
        <end position="125"/>
    </location>
</feature>
<dbReference type="AlphaFoldDB" id="A0A433DIA2"/>
<evidence type="ECO:0000256" key="1">
    <source>
        <dbReference type="SAM" id="MobiDB-lite"/>
    </source>
</evidence>